<keyword evidence="1" id="KW-0812">Transmembrane</keyword>
<keyword evidence="3" id="KW-1185">Reference proteome</keyword>
<evidence type="ECO:0000313" key="3">
    <source>
        <dbReference type="Proteomes" id="UP000186102"/>
    </source>
</evidence>
<dbReference type="AlphaFoldDB" id="A0A1Q8QF10"/>
<reference evidence="2 3" key="1">
    <citation type="submission" date="2016-09" db="EMBL/GenBank/DDBJ databases">
        <title>Complete genome of Desulfosporosinus sp. OL.</title>
        <authorList>
            <person name="Mardanov A."/>
            <person name="Beletsky A."/>
            <person name="Panova A."/>
            <person name="Karnachuk O."/>
            <person name="Ravin N."/>
        </authorList>
    </citation>
    <scope>NUCLEOTIDE SEQUENCE [LARGE SCALE GENOMIC DNA]</scope>
    <source>
        <strain evidence="2 3">OL</strain>
    </source>
</reference>
<proteinExistence type="predicted"/>
<dbReference type="STRING" id="1888891.DSOL_5169"/>
<organism evidence="2 3">
    <name type="scientific">Desulfosporosinus metallidurans</name>
    <dbReference type="NCBI Taxonomy" id="1888891"/>
    <lineage>
        <taxon>Bacteria</taxon>
        <taxon>Bacillati</taxon>
        <taxon>Bacillota</taxon>
        <taxon>Clostridia</taxon>
        <taxon>Eubacteriales</taxon>
        <taxon>Desulfitobacteriaceae</taxon>
        <taxon>Desulfosporosinus</taxon>
    </lineage>
</organism>
<name>A0A1Q8QF10_9FIRM</name>
<keyword evidence="1" id="KW-0472">Membrane</keyword>
<feature type="transmembrane region" description="Helical" evidence="1">
    <location>
        <begin position="6"/>
        <end position="27"/>
    </location>
</feature>
<dbReference type="Proteomes" id="UP000186102">
    <property type="component" value="Unassembled WGS sequence"/>
</dbReference>
<evidence type="ECO:0000256" key="1">
    <source>
        <dbReference type="SAM" id="Phobius"/>
    </source>
</evidence>
<keyword evidence="1" id="KW-1133">Transmembrane helix</keyword>
<gene>
    <name evidence="2" type="ORF">DSOL_5169</name>
</gene>
<accession>A0A1Q8QF10</accession>
<comment type="caution">
    <text evidence="2">The sequence shown here is derived from an EMBL/GenBank/DDBJ whole genome shotgun (WGS) entry which is preliminary data.</text>
</comment>
<dbReference type="EMBL" id="MLBF01000092">
    <property type="protein sequence ID" value="OLN25953.1"/>
    <property type="molecule type" value="Genomic_DNA"/>
</dbReference>
<sequence>MVRKPLYFYAPFPMGGVLLFVEIAPAVDGTEIFVEKYGENNCRQEFVSLLVS</sequence>
<evidence type="ECO:0000313" key="2">
    <source>
        <dbReference type="EMBL" id="OLN25953.1"/>
    </source>
</evidence>
<protein>
    <submittedName>
        <fullName evidence="2">Uncharacterized protein</fullName>
    </submittedName>
</protein>